<name>A0A1I2GWJ7_9BACL</name>
<dbReference type="Gene3D" id="3.10.310.10">
    <property type="entry name" value="Diaminopimelate Epimerase, Chain A, domain 1"/>
    <property type="match status" value="2"/>
</dbReference>
<feature type="active site" evidence="1">
    <location>
        <position position="44"/>
    </location>
</feature>
<protein>
    <submittedName>
        <fullName evidence="2">Trans-2,3-dihydro-3-hydroxyanthranilate isomerase</fullName>
    </submittedName>
</protein>
<evidence type="ECO:0000313" key="2">
    <source>
        <dbReference type="EMBL" id="SFF21510.1"/>
    </source>
</evidence>
<accession>A0A1I2GWJ7</accession>
<reference evidence="3" key="1">
    <citation type="submission" date="2016-10" db="EMBL/GenBank/DDBJ databases">
        <authorList>
            <person name="Varghese N."/>
            <person name="Submissions S."/>
        </authorList>
    </citation>
    <scope>NUCLEOTIDE SEQUENCE [LARGE SCALE GENOMIC DNA]</scope>
    <source>
        <strain evidence="3">CGMCC 1.10784</strain>
    </source>
</reference>
<dbReference type="OrthoDB" id="9788221at2"/>
<dbReference type="Pfam" id="PF02567">
    <property type="entry name" value="PhzC-PhzF"/>
    <property type="match status" value="1"/>
</dbReference>
<dbReference type="NCBIfam" id="TIGR00654">
    <property type="entry name" value="PhzF_family"/>
    <property type="match status" value="1"/>
</dbReference>
<evidence type="ECO:0000313" key="3">
    <source>
        <dbReference type="Proteomes" id="UP000198855"/>
    </source>
</evidence>
<dbReference type="GO" id="GO:0016853">
    <property type="term" value="F:isomerase activity"/>
    <property type="evidence" value="ECO:0007669"/>
    <property type="project" value="UniProtKB-KW"/>
</dbReference>
<dbReference type="Proteomes" id="UP000198855">
    <property type="component" value="Unassembled WGS sequence"/>
</dbReference>
<keyword evidence="2" id="KW-0413">Isomerase</keyword>
<dbReference type="InterPro" id="IPR003719">
    <property type="entry name" value="Phenazine_PhzF-like"/>
</dbReference>
<dbReference type="STRING" id="1045775.SAMN05216378_5502"/>
<keyword evidence="3" id="KW-1185">Reference proteome</keyword>
<organism evidence="2 3">
    <name type="scientific">Paenibacillus catalpae</name>
    <dbReference type="NCBI Taxonomy" id="1045775"/>
    <lineage>
        <taxon>Bacteria</taxon>
        <taxon>Bacillati</taxon>
        <taxon>Bacillota</taxon>
        <taxon>Bacilli</taxon>
        <taxon>Bacillales</taxon>
        <taxon>Paenibacillaceae</taxon>
        <taxon>Paenibacillus</taxon>
    </lineage>
</organism>
<sequence>MRFYMVDVFAERKYQGNQLAVLLPDRELETSEMQQIAKEFNFSEITFVMSGKKTDGGYDVRIFTPDVEIPFAGHPSLGTAYVIRHVIEKGNNDPVLLNLGVGQIPVAFAEGERPVLWMAQKQPEFRDAIEPSVIADILQIGVEDIDASFPIQVASTGLPAVIVPVKTLKAAQRCAIHHQKYERFLKEGADANILVFTQETLHEMNDLHVRVFVNDTGYYEDPATGSANGNLAGYLLEHEVLGKSSIQLRVEQGYSIGRDSLLLIDASKNNGEFEIKIGGKVFLVANGDWL</sequence>
<dbReference type="EMBL" id="FOMT01000006">
    <property type="protein sequence ID" value="SFF21510.1"/>
    <property type="molecule type" value="Genomic_DNA"/>
</dbReference>
<dbReference type="GO" id="GO:0005737">
    <property type="term" value="C:cytoplasm"/>
    <property type="evidence" value="ECO:0007669"/>
    <property type="project" value="TreeGrafter"/>
</dbReference>
<dbReference type="PANTHER" id="PTHR13774">
    <property type="entry name" value="PHENAZINE BIOSYNTHESIS PROTEIN"/>
    <property type="match status" value="1"/>
</dbReference>
<dbReference type="PIRSF" id="PIRSF016184">
    <property type="entry name" value="PhzC_PhzF"/>
    <property type="match status" value="1"/>
</dbReference>
<evidence type="ECO:0000256" key="1">
    <source>
        <dbReference type="PIRSR" id="PIRSR016184-1"/>
    </source>
</evidence>
<proteinExistence type="predicted"/>
<dbReference type="PANTHER" id="PTHR13774:SF32">
    <property type="entry name" value="ANTISENSE-ENHANCING SEQUENCE 1"/>
    <property type="match status" value="1"/>
</dbReference>
<dbReference type="RefSeq" id="WP_091189750.1">
    <property type="nucleotide sequence ID" value="NZ_FOMT01000006.1"/>
</dbReference>
<dbReference type="SUPFAM" id="SSF54506">
    <property type="entry name" value="Diaminopimelate epimerase-like"/>
    <property type="match status" value="1"/>
</dbReference>
<gene>
    <name evidence="2" type="ORF">SAMN05216378_5502</name>
</gene>
<dbReference type="AlphaFoldDB" id="A0A1I2GWJ7"/>